<organism evidence="1 2">
    <name type="scientific">Budvicia aquatica</name>
    <dbReference type="NCBI Taxonomy" id="82979"/>
    <lineage>
        <taxon>Bacteria</taxon>
        <taxon>Pseudomonadati</taxon>
        <taxon>Pseudomonadota</taxon>
        <taxon>Gammaproteobacteria</taxon>
        <taxon>Enterobacterales</taxon>
        <taxon>Budviciaceae</taxon>
        <taxon>Budvicia</taxon>
    </lineage>
</organism>
<evidence type="ECO:0000313" key="2">
    <source>
        <dbReference type="Proteomes" id="UP000373449"/>
    </source>
</evidence>
<sequence length="41" mass="4545">MVIYHALSDPTITRLLKGGNKVKYQAVSGLYSVSVFFILKS</sequence>
<accession>A0A484ZE40</accession>
<dbReference type="EMBL" id="CAADJA010000002">
    <property type="protein sequence ID" value="VFS46036.1"/>
    <property type="molecule type" value="Genomic_DNA"/>
</dbReference>
<evidence type="ECO:0000313" key="1">
    <source>
        <dbReference type="EMBL" id="VFS46036.1"/>
    </source>
</evidence>
<protein>
    <submittedName>
        <fullName evidence="1">Uncharacterized protein</fullName>
    </submittedName>
</protein>
<dbReference type="Proteomes" id="UP000373449">
    <property type="component" value="Unassembled WGS sequence"/>
</dbReference>
<proteinExistence type="predicted"/>
<dbReference type="AlphaFoldDB" id="A0A484ZE40"/>
<reference evidence="1 2" key="1">
    <citation type="submission" date="2019-03" db="EMBL/GenBank/DDBJ databases">
        <authorList>
            <consortium name="Pathogen Informatics"/>
        </authorList>
    </citation>
    <scope>NUCLEOTIDE SEQUENCE [LARGE SCALE GENOMIC DNA]</scope>
    <source>
        <strain evidence="1 2">NCTC12282</strain>
    </source>
</reference>
<name>A0A484ZE40_9GAMM</name>
<gene>
    <name evidence="1" type="ORF">NCTC12282_00924</name>
</gene>